<feature type="repeat" description="HEAT" evidence="3">
    <location>
        <begin position="404"/>
        <end position="442"/>
    </location>
</feature>
<feature type="repeat" description="HEAT" evidence="3">
    <location>
        <begin position="209"/>
        <end position="247"/>
    </location>
</feature>
<feature type="repeat" description="HEAT" evidence="3">
    <location>
        <begin position="287"/>
        <end position="325"/>
    </location>
</feature>
<feature type="repeat" description="HEAT" evidence="3">
    <location>
        <begin position="248"/>
        <end position="286"/>
    </location>
</feature>
<dbReference type="InterPro" id="IPR055231">
    <property type="entry name" value="2AA_helical"/>
</dbReference>
<dbReference type="AlphaFoldDB" id="A0A9P6EBN0"/>
<keyword evidence="7" id="KW-1185">Reference proteome</keyword>
<proteinExistence type="inferred from homology"/>
<dbReference type="PANTHER" id="PTHR10648:SF4">
    <property type="entry name" value="PROTEIN PHOSPHATASE 2 (FORMERLY 2A), REGULATORY SUBUNIT A, BETA ISOFORM-RELATED"/>
    <property type="match status" value="1"/>
</dbReference>
<evidence type="ECO:0000259" key="4">
    <source>
        <dbReference type="Pfam" id="PF22646"/>
    </source>
</evidence>
<dbReference type="InterPro" id="IPR011989">
    <property type="entry name" value="ARM-like"/>
</dbReference>
<feature type="repeat" description="HEAT" evidence="3">
    <location>
        <begin position="326"/>
        <end position="364"/>
    </location>
</feature>
<feature type="repeat" description="HEAT" evidence="3">
    <location>
        <begin position="365"/>
        <end position="403"/>
    </location>
</feature>
<dbReference type="InterPro" id="IPR016024">
    <property type="entry name" value="ARM-type_fold"/>
</dbReference>
<keyword evidence="1" id="KW-0677">Repeat</keyword>
<dbReference type="PANTHER" id="PTHR10648">
    <property type="entry name" value="SERINE/THREONINE-PROTEIN PHOSPHATASE PP2A 65 KDA REGULATORY SUBUNIT"/>
    <property type="match status" value="1"/>
</dbReference>
<accession>A0A9P6EBN0</accession>
<evidence type="ECO:0000256" key="1">
    <source>
        <dbReference type="ARBA" id="ARBA00022737"/>
    </source>
</evidence>
<comment type="caution">
    <text evidence="6">The sequence shown here is derived from an EMBL/GenBank/DDBJ whole genome shotgun (WGS) entry which is preliminary data.</text>
</comment>
<dbReference type="Pfam" id="PF22956">
    <property type="entry name" value="VPS15-like_hel"/>
    <property type="match status" value="1"/>
</dbReference>
<dbReference type="GO" id="GO:0005829">
    <property type="term" value="C:cytosol"/>
    <property type="evidence" value="ECO:0007669"/>
    <property type="project" value="TreeGrafter"/>
</dbReference>
<comment type="similarity">
    <text evidence="2">Belongs to the phosphatase 2A regulatory subunit A family.</text>
</comment>
<dbReference type="EMBL" id="MU157871">
    <property type="protein sequence ID" value="KAF9526451.1"/>
    <property type="molecule type" value="Genomic_DNA"/>
</dbReference>
<feature type="repeat" description="HEAT" evidence="3">
    <location>
        <begin position="521"/>
        <end position="554"/>
    </location>
</feature>
<dbReference type="InterPro" id="IPR000357">
    <property type="entry name" value="HEAT"/>
</dbReference>
<dbReference type="GO" id="GO:0005634">
    <property type="term" value="C:nucleus"/>
    <property type="evidence" value="ECO:0007669"/>
    <property type="project" value="UniProtKB-ARBA"/>
</dbReference>
<dbReference type="Proteomes" id="UP000807306">
    <property type="component" value="Unassembled WGS sequence"/>
</dbReference>
<evidence type="ECO:0000256" key="3">
    <source>
        <dbReference type="PROSITE-ProRule" id="PRU00103"/>
    </source>
</evidence>
<gene>
    <name evidence="6" type="ORF">CPB83DRAFT_857835</name>
</gene>
<dbReference type="SUPFAM" id="SSF48371">
    <property type="entry name" value="ARM repeat"/>
    <property type="match status" value="1"/>
</dbReference>
<dbReference type="Pfam" id="PF22646">
    <property type="entry name" value="PPP2R1A-like_HEAT"/>
    <property type="match status" value="1"/>
</dbReference>
<name>A0A9P6EBN0_9AGAR</name>
<evidence type="ECO:0000313" key="6">
    <source>
        <dbReference type="EMBL" id="KAF9526451.1"/>
    </source>
</evidence>
<organism evidence="6 7">
    <name type="scientific">Crepidotus variabilis</name>
    <dbReference type="NCBI Taxonomy" id="179855"/>
    <lineage>
        <taxon>Eukaryota</taxon>
        <taxon>Fungi</taxon>
        <taxon>Dikarya</taxon>
        <taxon>Basidiomycota</taxon>
        <taxon>Agaricomycotina</taxon>
        <taxon>Agaricomycetes</taxon>
        <taxon>Agaricomycetidae</taxon>
        <taxon>Agaricales</taxon>
        <taxon>Agaricineae</taxon>
        <taxon>Crepidotaceae</taxon>
        <taxon>Crepidotus</taxon>
    </lineage>
</organism>
<feature type="domain" description="Phosphatase PP2A regulatory subunit A/Splicing factor 3B subunit 1-like HEAT repeat" evidence="4">
    <location>
        <begin position="281"/>
        <end position="357"/>
    </location>
</feature>
<protein>
    <submittedName>
        <fullName evidence="6">Armadillo-type protein</fullName>
    </submittedName>
</protein>
<feature type="repeat" description="HEAT" evidence="3">
    <location>
        <begin position="565"/>
        <end position="592"/>
    </location>
</feature>
<evidence type="ECO:0000259" key="5">
    <source>
        <dbReference type="Pfam" id="PF22956"/>
    </source>
</evidence>
<sequence>MSNMEQGFQPDEIAPIAILMDELRSEDVQLRLNAIHSIPTIALALGPDRAREELVPFLQDSVDDEDEVLLALAEELGKHFEEYIGGGEHAHIILGPLENLSTVEETLVREKAAESITKVAAVLSQAQIEQHYIPLLKRLSQGEWFTARTSSAALYAAVYAKVTPAIQDDLRKGFTSLGSDDTPMVRRAAAKWLGPLLEHFSPQHIISDGLPIYRKLQQDDQDSVRLLTVEDLIVIAKQLSPAEVKEQLLRQIKQSIGDKSWRVRYMAAQHFNELAEAVGVEIVREELIGQYVQLLKDNEAEVRSASASQIPGFSKLLDKEVILARIVPCVRDLSQDSSQHVRAALANQINGLAPLLGKEPTIEHLLPLFLQLLKDEFPEVRLNIISKLETVNTVIGIELLSESLLPAIVELAEDKAWRVRQAIIEYIPLLSKQLGKPFFDEQLGNLCMSWLGDTVYSIREAATVNLKNLTEVFGVEWAKVAIVPKVMSMGSHPNYLFRMTTVQAIATIVPALNVEIMHSDILGPLLELAKDPIPNIRFNVAKALEVVASTFSGTPEGRALVQDRVVPALQIQKNDSDADVRYFATRALQKAI</sequence>
<feature type="repeat" description="HEAT" evidence="3">
    <location>
        <begin position="482"/>
        <end position="520"/>
    </location>
</feature>
<dbReference type="OrthoDB" id="340346at2759"/>
<dbReference type="PROSITE" id="PS50077">
    <property type="entry name" value="HEAT_REPEAT"/>
    <property type="match status" value="10"/>
</dbReference>
<dbReference type="InterPro" id="IPR051023">
    <property type="entry name" value="PP2A_Regulatory_Subunit_A"/>
</dbReference>
<dbReference type="GO" id="GO:0000159">
    <property type="term" value="C:protein phosphatase type 2A complex"/>
    <property type="evidence" value="ECO:0007669"/>
    <property type="project" value="TreeGrafter"/>
</dbReference>
<dbReference type="Gene3D" id="1.25.10.10">
    <property type="entry name" value="Leucine-rich Repeat Variant"/>
    <property type="match status" value="1"/>
</dbReference>
<dbReference type="FunFam" id="1.25.10.10:FF:000062">
    <property type="entry name" value="Serine/threonine-protein phosphatase 2A regulatory subunit A alpha isoform"/>
    <property type="match status" value="1"/>
</dbReference>
<feature type="domain" description="Phosphatase 2A Regulatory Subunit A helical" evidence="5">
    <location>
        <begin position="368"/>
        <end position="522"/>
    </location>
</feature>
<dbReference type="InterPro" id="IPR021133">
    <property type="entry name" value="HEAT_type_2"/>
</dbReference>
<dbReference type="Pfam" id="PF02985">
    <property type="entry name" value="HEAT"/>
    <property type="match status" value="1"/>
</dbReference>
<dbReference type="InterPro" id="IPR054573">
    <property type="entry name" value="PP2A/SF3B1-like_HEAT"/>
</dbReference>
<reference evidence="6" key="1">
    <citation type="submission" date="2020-11" db="EMBL/GenBank/DDBJ databases">
        <authorList>
            <consortium name="DOE Joint Genome Institute"/>
            <person name="Ahrendt S."/>
            <person name="Riley R."/>
            <person name="Andreopoulos W."/>
            <person name="Labutti K."/>
            <person name="Pangilinan J."/>
            <person name="Ruiz-Duenas F.J."/>
            <person name="Barrasa J.M."/>
            <person name="Sanchez-Garcia M."/>
            <person name="Camarero S."/>
            <person name="Miyauchi S."/>
            <person name="Serrano A."/>
            <person name="Linde D."/>
            <person name="Babiker R."/>
            <person name="Drula E."/>
            <person name="Ayuso-Fernandez I."/>
            <person name="Pacheco R."/>
            <person name="Padilla G."/>
            <person name="Ferreira P."/>
            <person name="Barriuso J."/>
            <person name="Kellner H."/>
            <person name="Castanera R."/>
            <person name="Alfaro M."/>
            <person name="Ramirez L."/>
            <person name="Pisabarro A.G."/>
            <person name="Kuo A."/>
            <person name="Tritt A."/>
            <person name="Lipzen A."/>
            <person name="He G."/>
            <person name="Yan M."/>
            <person name="Ng V."/>
            <person name="Cullen D."/>
            <person name="Martin F."/>
            <person name="Rosso M.-N."/>
            <person name="Henrissat B."/>
            <person name="Hibbett D."/>
            <person name="Martinez A.T."/>
            <person name="Grigoriev I.V."/>
        </authorList>
    </citation>
    <scope>NUCLEOTIDE SEQUENCE</scope>
    <source>
        <strain evidence="6">CBS 506.95</strain>
    </source>
</reference>
<dbReference type="GO" id="GO:0019888">
    <property type="term" value="F:protein phosphatase regulator activity"/>
    <property type="evidence" value="ECO:0007669"/>
    <property type="project" value="TreeGrafter"/>
</dbReference>
<evidence type="ECO:0000313" key="7">
    <source>
        <dbReference type="Proteomes" id="UP000807306"/>
    </source>
</evidence>
<feature type="repeat" description="HEAT" evidence="3">
    <location>
        <begin position="93"/>
        <end position="131"/>
    </location>
</feature>
<evidence type="ECO:0000256" key="2">
    <source>
        <dbReference type="ARBA" id="ARBA00038332"/>
    </source>
</evidence>